<organism evidence="5 6">
    <name type="scientific">Bordetella genomosp. 11</name>
    <dbReference type="NCBI Taxonomy" id="1416808"/>
    <lineage>
        <taxon>Bacteria</taxon>
        <taxon>Pseudomonadati</taxon>
        <taxon>Pseudomonadota</taxon>
        <taxon>Betaproteobacteria</taxon>
        <taxon>Burkholderiales</taxon>
        <taxon>Alcaligenaceae</taxon>
        <taxon>Bordetella</taxon>
    </lineage>
</organism>
<gene>
    <name evidence="5" type="ORF">CAL28_24095</name>
</gene>
<name>A0A261UQK5_9BORD</name>
<dbReference type="SUPFAM" id="SSF53448">
    <property type="entry name" value="Nucleotide-diphospho-sugar transferases"/>
    <property type="match status" value="1"/>
</dbReference>
<dbReference type="InterPro" id="IPR001173">
    <property type="entry name" value="Glyco_trans_2-like"/>
</dbReference>
<keyword evidence="2" id="KW-0328">Glycosyltransferase</keyword>
<evidence type="ECO:0000256" key="1">
    <source>
        <dbReference type="ARBA" id="ARBA00006739"/>
    </source>
</evidence>
<evidence type="ECO:0000313" key="6">
    <source>
        <dbReference type="Proteomes" id="UP000215767"/>
    </source>
</evidence>
<dbReference type="EMBL" id="NEVS01000004">
    <property type="protein sequence ID" value="OZI63550.1"/>
    <property type="molecule type" value="Genomic_DNA"/>
</dbReference>
<comment type="similarity">
    <text evidence="1">Belongs to the glycosyltransferase 2 family.</text>
</comment>
<dbReference type="Proteomes" id="UP000215767">
    <property type="component" value="Unassembled WGS sequence"/>
</dbReference>
<sequence length="314" mass="33568">MGGLAIVTAAGSPAVSVVVLTHERRDELLDNLARLRRRHPDVPLIVVDNGSHDGTAQAVAAAFPDITLVRASGNLGAAGRNLGVSAAATPYVAFCDDDTCWESGALDEARRLLDAAPRAGVISACVLVGPAGAIDPTCETMSRSPLGPGPGGTMRLMGFMAGACIVRRVAYLQAGGYEPRFFIGGEESLMTLDLATLGWDMLYAAHIRTWHYPSPRRDRPRRLHLLSRNAIWTAWLRLPLRSAWQETRTVLRACARPGEAARLVLAALAGSAWVLRHRACIPPEVERRRRLVAGDAMAAARHPASNAAADAAPR</sequence>
<evidence type="ECO:0000313" key="5">
    <source>
        <dbReference type="EMBL" id="OZI63550.1"/>
    </source>
</evidence>
<dbReference type="Gene3D" id="3.90.550.10">
    <property type="entry name" value="Spore Coat Polysaccharide Biosynthesis Protein SpsA, Chain A"/>
    <property type="match status" value="1"/>
</dbReference>
<evidence type="ECO:0000256" key="3">
    <source>
        <dbReference type="ARBA" id="ARBA00022679"/>
    </source>
</evidence>
<dbReference type="InterPro" id="IPR029044">
    <property type="entry name" value="Nucleotide-diphossugar_trans"/>
</dbReference>
<dbReference type="GO" id="GO:0016757">
    <property type="term" value="F:glycosyltransferase activity"/>
    <property type="evidence" value="ECO:0007669"/>
    <property type="project" value="UniProtKB-KW"/>
</dbReference>
<evidence type="ECO:0000259" key="4">
    <source>
        <dbReference type="Pfam" id="PF00535"/>
    </source>
</evidence>
<evidence type="ECO:0000256" key="2">
    <source>
        <dbReference type="ARBA" id="ARBA00022676"/>
    </source>
</evidence>
<dbReference type="PANTHER" id="PTHR43179">
    <property type="entry name" value="RHAMNOSYLTRANSFERASE WBBL"/>
    <property type="match status" value="1"/>
</dbReference>
<dbReference type="PANTHER" id="PTHR43179:SF12">
    <property type="entry name" value="GALACTOFURANOSYLTRANSFERASE GLFT2"/>
    <property type="match status" value="1"/>
</dbReference>
<comment type="caution">
    <text evidence="5">The sequence shown here is derived from an EMBL/GenBank/DDBJ whole genome shotgun (WGS) entry which is preliminary data.</text>
</comment>
<protein>
    <recommendedName>
        <fullName evidence="4">Glycosyltransferase 2-like domain-containing protein</fullName>
    </recommendedName>
</protein>
<proteinExistence type="inferred from homology"/>
<dbReference type="Pfam" id="PF00535">
    <property type="entry name" value="Glycos_transf_2"/>
    <property type="match status" value="1"/>
</dbReference>
<dbReference type="AlphaFoldDB" id="A0A261UQK5"/>
<keyword evidence="3" id="KW-0808">Transferase</keyword>
<keyword evidence="6" id="KW-1185">Reference proteome</keyword>
<accession>A0A261UQK5</accession>
<feature type="domain" description="Glycosyltransferase 2-like" evidence="4">
    <location>
        <begin position="16"/>
        <end position="169"/>
    </location>
</feature>
<reference evidence="6" key="1">
    <citation type="submission" date="2017-05" db="EMBL/GenBank/DDBJ databases">
        <title>Complete and WGS of Bordetella genogroups.</title>
        <authorList>
            <person name="Spilker T."/>
            <person name="Lipuma J."/>
        </authorList>
    </citation>
    <scope>NUCLEOTIDE SEQUENCE [LARGE SCALE GENOMIC DNA]</scope>
    <source>
        <strain evidence="6">AU8856</strain>
    </source>
</reference>